<dbReference type="SUPFAM" id="SSF47473">
    <property type="entry name" value="EF-hand"/>
    <property type="match status" value="1"/>
</dbReference>
<comment type="caution">
    <text evidence="2">The sequence shown here is derived from an EMBL/GenBank/DDBJ whole genome shotgun (WGS) entry which is preliminary data.</text>
</comment>
<evidence type="ECO:0000313" key="3">
    <source>
        <dbReference type="Proteomes" id="UP000828390"/>
    </source>
</evidence>
<reference evidence="2" key="1">
    <citation type="journal article" date="2019" name="bioRxiv">
        <title>The Genome of the Zebra Mussel, Dreissena polymorpha: A Resource for Invasive Species Research.</title>
        <authorList>
            <person name="McCartney M.A."/>
            <person name="Auch B."/>
            <person name="Kono T."/>
            <person name="Mallez S."/>
            <person name="Zhang Y."/>
            <person name="Obille A."/>
            <person name="Becker A."/>
            <person name="Abrahante J.E."/>
            <person name="Garbe J."/>
            <person name="Badalamenti J.P."/>
            <person name="Herman A."/>
            <person name="Mangelson H."/>
            <person name="Liachko I."/>
            <person name="Sullivan S."/>
            <person name="Sone E.D."/>
            <person name="Koren S."/>
            <person name="Silverstein K.A.T."/>
            <person name="Beckman K.B."/>
            <person name="Gohl D.M."/>
        </authorList>
    </citation>
    <scope>NUCLEOTIDE SEQUENCE</scope>
    <source>
        <strain evidence="2">Duluth1</strain>
        <tissue evidence="2">Whole animal</tissue>
    </source>
</reference>
<keyword evidence="3" id="KW-1185">Reference proteome</keyword>
<sequence>MFILTCLSVLKPNRIWLSHECYVIQDIPINSEFLDALNELQKIRDIKVYHRYLNNKKITPIIRERTLHDHDPAMVLFEYMKQENIRLIDLFRTFDTDFSQALTKDELRDGFIVSAYLRWSVKYSTCGNLLKLI</sequence>
<evidence type="ECO:0000259" key="1">
    <source>
        <dbReference type="PROSITE" id="PS50222"/>
    </source>
</evidence>
<dbReference type="PROSITE" id="PS50222">
    <property type="entry name" value="EF_HAND_2"/>
    <property type="match status" value="1"/>
</dbReference>
<dbReference type="InterPro" id="IPR011992">
    <property type="entry name" value="EF-hand-dom_pair"/>
</dbReference>
<reference evidence="2" key="2">
    <citation type="submission" date="2020-11" db="EMBL/GenBank/DDBJ databases">
        <authorList>
            <person name="McCartney M.A."/>
            <person name="Auch B."/>
            <person name="Kono T."/>
            <person name="Mallez S."/>
            <person name="Becker A."/>
            <person name="Gohl D.M."/>
            <person name="Silverstein K.A.T."/>
            <person name="Koren S."/>
            <person name="Bechman K.B."/>
            <person name="Herman A."/>
            <person name="Abrahante J.E."/>
            <person name="Garbe J."/>
        </authorList>
    </citation>
    <scope>NUCLEOTIDE SEQUENCE</scope>
    <source>
        <strain evidence="2">Duluth1</strain>
        <tissue evidence="2">Whole animal</tissue>
    </source>
</reference>
<name>A0A9D4R7G1_DREPO</name>
<dbReference type="EMBL" id="JAIWYP010000003">
    <property type="protein sequence ID" value="KAH3857866.1"/>
    <property type="molecule type" value="Genomic_DNA"/>
</dbReference>
<organism evidence="2 3">
    <name type="scientific">Dreissena polymorpha</name>
    <name type="common">Zebra mussel</name>
    <name type="synonym">Mytilus polymorpha</name>
    <dbReference type="NCBI Taxonomy" id="45954"/>
    <lineage>
        <taxon>Eukaryota</taxon>
        <taxon>Metazoa</taxon>
        <taxon>Spiralia</taxon>
        <taxon>Lophotrochozoa</taxon>
        <taxon>Mollusca</taxon>
        <taxon>Bivalvia</taxon>
        <taxon>Autobranchia</taxon>
        <taxon>Heteroconchia</taxon>
        <taxon>Euheterodonta</taxon>
        <taxon>Imparidentia</taxon>
        <taxon>Neoheterodontei</taxon>
        <taxon>Myida</taxon>
        <taxon>Dreissenoidea</taxon>
        <taxon>Dreissenidae</taxon>
        <taxon>Dreissena</taxon>
    </lineage>
</organism>
<protein>
    <recommendedName>
        <fullName evidence="1">EF-hand domain-containing protein</fullName>
    </recommendedName>
</protein>
<proteinExistence type="predicted"/>
<dbReference type="GO" id="GO:0005509">
    <property type="term" value="F:calcium ion binding"/>
    <property type="evidence" value="ECO:0007669"/>
    <property type="project" value="InterPro"/>
</dbReference>
<evidence type="ECO:0000313" key="2">
    <source>
        <dbReference type="EMBL" id="KAH3857866.1"/>
    </source>
</evidence>
<dbReference type="Proteomes" id="UP000828390">
    <property type="component" value="Unassembled WGS sequence"/>
</dbReference>
<dbReference type="InterPro" id="IPR002048">
    <property type="entry name" value="EF_hand_dom"/>
</dbReference>
<dbReference type="AlphaFoldDB" id="A0A9D4R7G1"/>
<feature type="domain" description="EF-hand" evidence="1">
    <location>
        <begin position="82"/>
        <end position="117"/>
    </location>
</feature>
<accession>A0A9D4R7G1</accession>
<gene>
    <name evidence="2" type="ORF">DPMN_100481</name>
</gene>